<dbReference type="PANTHER" id="PTHR10063:SF11">
    <property type="entry name" value="RHO GTPASE-ACTIVATING PROTEIN CG5521-RELATED"/>
    <property type="match status" value="1"/>
</dbReference>
<dbReference type="InParanoid" id="A7SSP5"/>
<organism evidence="2 3">
    <name type="scientific">Nematostella vectensis</name>
    <name type="common">Starlet sea anemone</name>
    <dbReference type="NCBI Taxonomy" id="45351"/>
    <lineage>
        <taxon>Eukaryota</taxon>
        <taxon>Metazoa</taxon>
        <taxon>Cnidaria</taxon>
        <taxon>Anthozoa</taxon>
        <taxon>Hexacorallia</taxon>
        <taxon>Actiniaria</taxon>
        <taxon>Edwardsiidae</taxon>
        <taxon>Nematostella</taxon>
    </lineage>
</organism>
<dbReference type="Proteomes" id="UP000001593">
    <property type="component" value="Unassembled WGS sequence"/>
</dbReference>
<evidence type="ECO:0000313" key="2">
    <source>
        <dbReference type="EMBL" id="EDO33261.1"/>
    </source>
</evidence>
<sequence length="263" mass="30842">MFHSRKSHTDTKRTTQKFLDPKKETQGRLKALRSLLDIFGPSDSKVFFQGHYSEIFYVFNDVFCQVETNLKQKGRSQREDLDSVLYILEQILLLLPELIHKRWQFNSIGRIMLKLLHHGNALKLRREGVRLFMLWYQALTVNSDELTQLIYASIIPGFPSAIDTIDWSKSVLSRTEADEVVQAVRKEIFPIYPMAGSEKAPPFETLTKFFLDRVLDCMSSQMVLVEWAEPRSRDHAFAFLFNSFKKYYLPYIFPQWNPSPALY</sequence>
<feature type="region of interest" description="Disordered" evidence="1">
    <location>
        <begin position="1"/>
        <end position="20"/>
    </location>
</feature>
<dbReference type="EMBL" id="DS469781">
    <property type="protein sequence ID" value="EDO33261.1"/>
    <property type="molecule type" value="Genomic_DNA"/>
</dbReference>
<proteinExistence type="predicted"/>
<accession>A7SSP5</accession>
<dbReference type="AlphaFoldDB" id="A7SSP5"/>
<dbReference type="GO" id="GO:0005096">
    <property type="term" value="F:GTPase activator activity"/>
    <property type="evidence" value="ECO:0007669"/>
    <property type="project" value="InterPro"/>
</dbReference>
<feature type="compositionally biased region" description="Basic and acidic residues" evidence="1">
    <location>
        <begin position="7"/>
        <end position="20"/>
    </location>
</feature>
<dbReference type="HOGENOM" id="CLU_906786_0_0_1"/>
<dbReference type="STRING" id="45351.A7SSP5"/>
<dbReference type="OMA" id="EDQISHA"/>
<protein>
    <submittedName>
        <fullName evidence="2">Uncharacterized protein</fullName>
    </submittedName>
</protein>
<name>A7SSP5_NEMVE</name>
<evidence type="ECO:0000256" key="1">
    <source>
        <dbReference type="SAM" id="MobiDB-lite"/>
    </source>
</evidence>
<dbReference type="InterPro" id="IPR027107">
    <property type="entry name" value="Tuberin/Ral-act_asu"/>
</dbReference>
<dbReference type="PANTHER" id="PTHR10063">
    <property type="entry name" value="TUBERIN"/>
    <property type="match status" value="1"/>
</dbReference>
<feature type="non-terminal residue" evidence="2">
    <location>
        <position position="1"/>
    </location>
</feature>
<dbReference type="PhylomeDB" id="A7SSP5"/>
<evidence type="ECO:0000313" key="3">
    <source>
        <dbReference type="Proteomes" id="UP000001593"/>
    </source>
</evidence>
<gene>
    <name evidence="2" type="ORF">NEMVEDRAFT_v1g130229</name>
</gene>
<keyword evidence="3" id="KW-1185">Reference proteome</keyword>
<reference evidence="2 3" key="1">
    <citation type="journal article" date="2007" name="Science">
        <title>Sea anemone genome reveals ancestral eumetazoan gene repertoire and genomic organization.</title>
        <authorList>
            <person name="Putnam N.H."/>
            <person name="Srivastava M."/>
            <person name="Hellsten U."/>
            <person name="Dirks B."/>
            <person name="Chapman J."/>
            <person name="Salamov A."/>
            <person name="Terry A."/>
            <person name="Shapiro H."/>
            <person name="Lindquist E."/>
            <person name="Kapitonov V.V."/>
            <person name="Jurka J."/>
            <person name="Genikhovich G."/>
            <person name="Grigoriev I.V."/>
            <person name="Lucas S.M."/>
            <person name="Steele R.E."/>
            <person name="Finnerty J.R."/>
            <person name="Technau U."/>
            <person name="Martindale M.Q."/>
            <person name="Rokhsar D.S."/>
        </authorList>
    </citation>
    <scope>NUCLEOTIDE SEQUENCE [LARGE SCALE GENOMIC DNA]</scope>
    <source>
        <strain evidence="3">CH2 X CH6</strain>
    </source>
</reference>
<dbReference type="eggNOG" id="KOG3686">
    <property type="taxonomic scope" value="Eukaryota"/>
</dbReference>
<dbReference type="GO" id="GO:0005634">
    <property type="term" value="C:nucleus"/>
    <property type="evidence" value="ECO:0007669"/>
    <property type="project" value="InterPro"/>
</dbReference>